<keyword evidence="4 7" id="KW-1133">Transmembrane helix</keyword>
<feature type="transmembrane region" description="Helical" evidence="7">
    <location>
        <begin position="317"/>
        <end position="337"/>
    </location>
</feature>
<dbReference type="OrthoDB" id="6428174at2759"/>
<proteinExistence type="inferred from homology"/>
<dbReference type="InterPro" id="IPR037185">
    <property type="entry name" value="EmrE-like"/>
</dbReference>
<dbReference type="Proteomes" id="UP001059596">
    <property type="component" value="Unassembled WGS sequence"/>
</dbReference>
<dbReference type="EMBL" id="JAMKOV010000002">
    <property type="protein sequence ID" value="KAI8043669.1"/>
    <property type="molecule type" value="Genomic_DNA"/>
</dbReference>
<comment type="caution">
    <text evidence="8">The sequence shown here is derived from an EMBL/GenBank/DDBJ whole genome shotgun (WGS) entry which is preliminary data.</text>
</comment>
<dbReference type="Pfam" id="PF05653">
    <property type="entry name" value="Mg_trans_NIPA"/>
    <property type="match status" value="1"/>
</dbReference>
<feature type="transmembrane region" description="Helical" evidence="7">
    <location>
        <begin position="143"/>
        <end position="167"/>
    </location>
</feature>
<feature type="region of interest" description="Disordered" evidence="6">
    <location>
        <begin position="13"/>
        <end position="41"/>
    </location>
</feature>
<feature type="transmembrane region" description="Helical" evidence="7">
    <location>
        <begin position="79"/>
        <end position="99"/>
    </location>
</feature>
<evidence type="ECO:0000256" key="3">
    <source>
        <dbReference type="ARBA" id="ARBA00022692"/>
    </source>
</evidence>
<name>A0A9Q0BTX2_9MUSC</name>
<feature type="transmembrane region" description="Helical" evidence="7">
    <location>
        <begin position="247"/>
        <end position="272"/>
    </location>
</feature>
<comment type="subcellular location">
    <subcellularLocation>
        <location evidence="1">Membrane</location>
        <topology evidence="1">Multi-pass membrane protein</topology>
    </subcellularLocation>
</comment>
<comment type="similarity">
    <text evidence="2">Belongs to the NIPA family.</text>
</comment>
<keyword evidence="9" id="KW-1185">Reference proteome</keyword>
<dbReference type="PANTHER" id="PTHR12570:SF92">
    <property type="entry name" value="SPICHTHYIN, ISOFORM B"/>
    <property type="match status" value="1"/>
</dbReference>
<feature type="transmembrane region" description="Helical" evidence="7">
    <location>
        <begin position="120"/>
        <end position="137"/>
    </location>
</feature>
<sequence length="419" mass="45846">MQPLPRFIVCDSDVQEQKKKTDSRSGSHSGLAMNSDGEASSLQMPLPQMTVQGILAGEALQSPGPAPLSVADAVSNTDFYIGVGLAISSCFFIGSSFIIKKKALIRLSRYGEVRASAGGFGYLREWIWWAGLLTMGVGEAANFAAYAFAPASLVTPLGALSVIISAVMASRFLNEKLNLLGKIGCFLCILGSTIIVIHSPKEKEVEDLQLLFDMLLDPVFILYVICIIGSTVFVACFIAPRHGHTNVVVYIFLCSGIGSLTVMSCKALGLAIRQTLNNGGNVFLTWMPWFLILVTVTFIAIQMNYLNKALDIFNTSIVTPVYYVMFTTLVIAASAILFKEFTHMRFDDILGDVCGFLIVITAVFLLNAFRDIDISLNDVRGLMRPKMQRVSQFDEEVLVTSNSKERRLSYGSGDVYRKA</sequence>
<feature type="transmembrane region" description="Helical" evidence="7">
    <location>
        <begin position="179"/>
        <end position="200"/>
    </location>
</feature>
<dbReference type="GO" id="GO:0015095">
    <property type="term" value="F:magnesium ion transmembrane transporter activity"/>
    <property type="evidence" value="ECO:0007669"/>
    <property type="project" value="InterPro"/>
</dbReference>
<evidence type="ECO:0000256" key="5">
    <source>
        <dbReference type="ARBA" id="ARBA00023136"/>
    </source>
</evidence>
<keyword evidence="3 7" id="KW-0812">Transmembrane</keyword>
<reference evidence="8" key="1">
    <citation type="journal article" date="2023" name="Genome Biol. Evol.">
        <title>Long-read-based Genome Assembly of Drosophila gunungcola Reveals Fewer Chemosensory Genes in Flower-breeding Species.</title>
        <authorList>
            <person name="Negi A."/>
            <person name="Liao B.Y."/>
            <person name="Yeh S.D."/>
        </authorList>
    </citation>
    <scope>NUCLEOTIDE SEQUENCE</scope>
    <source>
        <strain evidence="8">Sukarami</strain>
    </source>
</reference>
<dbReference type="SUPFAM" id="SSF103481">
    <property type="entry name" value="Multidrug resistance efflux transporter EmrE"/>
    <property type="match status" value="1"/>
</dbReference>
<evidence type="ECO:0008006" key="10">
    <source>
        <dbReference type="Google" id="ProtNLM"/>
    </source>
</evidence>
<evidence type="ECO:0000313" key="8">
    <source>
        <dbReference type="EMBL" id="KAI8043669.1"/>
    </source>
</evidence>
<feature type="transmembrane region" description="Helical" evidence="7">
    <location>
        <begin position="220"/>
        <end position="240"/>
    </location>
</feature>
<dbReference type="AlphaFoldDB" id="A0A9Q0BTX2"/>
<evidence type="ECO:0000256" key="2">
    <source>
        <dbReference type="ARBA" id="ARBA00007230"/>
    </source>
</evidence>
<organism evidence="8 9">
    <name type="scientific">Drosophila gunungcola</name>
    <name type="common">fruit fly</name>
    <dbReference type="NCBI Taxonomy" id="103775"/>
    <lineage>
        <taxon>Eukaryota</taxon>
        <taxon>Metazoa</taxon>
        <taxon>Ecdysozoa</taxon>
        <taxon>Arthropoda</taxon>
        <taxon>Hexapoda</taxon>
        <taxon>Insecta</taxon>
        <taxon>Pterygota</taxon>
        <taxon>Neoptera</taxon>
        <taxon>Endopterygota</taxon>
        <taxon>Diptera</taxon>
        <taxon>Brachycera</taxon>
        <taxon>Muscomorpha</taxon>
        <taxon>Ephydroidea</taxon>
        <taxon>Drosophilidae</taxon>
        <taxon>Drosophila</taxon>
        <taxon>Sophophora</taxon>
    </lineage>
</organism>
<dbReference type="GO" id="GO:0016020">
    <property type="term" value="C:membrane"/>
    <property type="evidence" value="ECO:0007669"/>
    <property type="project" value="UniProtKB-SubCell"/>
</dbReference>
<gene>
    <name evidence="8" type="ORF">M5D96_005002</name>
</gene>
<evidence type="ECO:0000256" key="1">
    <source>
        <dbReference type="ARBA" id="ARBA00004141"/>
    </source>
</evidence>
<protein>
    <recommendedName>
        <fullName evidence="10">Magnesium transporter NIPA2</fullName>
    </recommendedName>
</protein>
<evidence type="ECO:0000313" key="9">
    <source>
        <dbReference type="Proteomes" id="UP001059596"/>
    </source>
</evidence>
<feature type="compositionally biased region" description="Basic and acidic residues" evidence="6">
    <location>
        <begin position="15"/>
        <end position="25"/>
    </location>
</feature>
<keyword evidence="5 7" id="KW-0472">Membrane</keyword>
<dbReference type="InterPro" id="IPR008521">
    <property type="entry name" value="Mg_trans_NIPA"/>
</dbReference>
<dbReference type="PANTHER" id="PTHR12570">
    <property type="match status" value="1"/>
</dbReference>
<evidence type="ECO:0000256" key="6">
    <source>
        <dbReference type="SAM" id="MobiDB-lite"/>
    </source>
</evidence>
<evidence type="ECO:0000256" key="7">
    <source>
        <dbReference type="SAM" id="Phobius"/>
    </source>
</evidence>
<feature type="transmembrane region" description="Helical" evidence="7">
    <location>
        <begin position="284"/>
        <end position="305"/>
    </location>
</feature>
<accession>A0A9Q0BTX2</accession>
<evidence type="ECO:0000256" key="4">
    <source>
        <dbReference type="ARBA" id="ARBA00022989"/>
    </source>
</evidence>
<feature type="transmembrane region" description="Helical" evidence="7">
    <location>
        <begin position="349"/>
        <end position="369"/>
    </location>
</feature>